<sequence>MKALYILTFTFVSLFSAASLSAHCQVPCGIYGDELKFGELEQHVETIAKAAKSIREIAGKETLSAQDQQQLIRWTNNKESHAQKIIDETANYFLAQRIKPGADHYAEKLEVLHHIIVYSMKSKQSVEAEPVETLSAKLAAFKGLYLDHSHEHHTH</sequence>
<accession>A0ABZ0RK00</accession>
<organism evidence="2 3">
    <name type="scientific">Coraliomargarita algicola</name>
    <dbReference type="NCBI Taxonomy" id="3092156"/>
    <lineage>
        <taxon>Bacteria</taxon>
        <taxon>Pseudomonadati</taxon>
        <taxon>Verrucomicrobiota</taxon>
        <taxon>Opitutia</taxon>
        <taxon>Puniceicoccales</taxon>
        <taxon>Coraliomargaritaceae</taxon>
        <taxon>Coraliomargarita</taxon>
    </lineage>
</organism>
<feature type="chain" id="PRO_5046095270" evidence="1">
    <location>
        <begin position="25"/>
        <end position="155"/>
    </location>
</feature>
<dbReference type="EMBL" id="CP138858">
    <property type="protein sequence ID" value="WPJ96525.1"/>
    <property type="molecule type" value="Genomic_DNA"/>
</dbReference>
<protein>
    <submittedName>
        <fullName evidence="2">Superoxide dismutase [Ni]</fullName>
    </submittedName>
</protein>
<name>A0ABZ0RK00_9BACT</name>
<dbReference type="InterPro" id="IPR036502">
    <property type="entry name" value="NiSOD_sf"/>
</dbReference>
<dbReference type="SUPFAM" id="SSF109770">
    <property type="entry name" value="Nickel-containing superoxide dismutase, NiSOD"/>
    <property type="match status" value="1"/>
</dbReference>
<dbReference type="InterPro" id="IPR014123">
    <property type="entry name" value="Superoxide_dismutase_Ni-type"/>
</dbReference>
<evidence type="ECO:0000256" key="1">
    <source>
        <dbReference type="SAM" id="SignalP"/>
    </source>
</evidence>
<evidence type="ECO:0000313" key="2">
    <source>
        <dbReference type="EMBL" id="WPJ96525.1"/>
    </source>
</evidence>
<dbReference type="RefSeq" id="WP_319833384.1">
    <property type="nucleotide sequence ID" value="NZ_CP138858.1"/>
</dbReference>
<keyword evidence="3" id="KW-1185">Reference proteome</keyword>
<feature type="signal peptide" evidence="1">
    <location>
        <begin position="1"/>
        <end position="24"/>
    </location>
</feature>
<proteinExistence type="predicted"/>
<gene>
    <name evidence="2" type="ORF">SH580_02255</name>
</gene>
<keyword evidence="1" id="KW-0732">Signal</keyword>
<dbReference type="Pfam" id="PF09055">
    <property type="entry name" value="Sod_Ni"/>
    <property type="match status" value="1"/>
</dbReference>
<dbReference type="Proteomes" id="UP001324993">
    <property type="component" value="Chromosome"/>
</dbReference>
<dbReference type="Gene3D" id="1.20.120.400">
    <property type="entry name" value="Nickel-containing superoxide dismutase"/>
    <property type="match status" value="1"/>
</dbReference>
<reference evidence="2 3" key="1">
    <citation type="submission" date="2023-11" db="EMBL/GenBank/DDBJ databases">
        <title>Coraliomargarita sp. nov., isolated from marine algae.</title>
        <authorList>
            <person name="Lee J.K."/>
            <person name="Baek J.H."/>
            <person name="Kim J.M."/>
            <person name="Choi D.G."/>
            <person name="Jeon C.O."/>
        </authorList>
    </citation>
    <scope>NUCLEOTIDE SEQUENCE [LARGE SCALE GENOMIC DNA]</scope>
    <source>
        <strain evidence="2 3">J2-16</strain>
    </source>
</reference>
<evidence type="ECO:0000313" key="3">
    <source>
        <dbReference type="Proteomes" id="UP001324993"/>
    </source>
</evidence>